<dbReference type="STRING" id="1867956.BJF95_09675"/>
<evidence type="ECO:0008006" key="3">
    <source>
        <dbReference type="Google" id="ProtNLM"/>
    </source>
</evidence>
<organism evidence="1 2">
    <name type="scientific">Rhizobium oryziradicis</name>
    <dbReference type="NCBI Taxonomy" id="1867956"/>
    <lineage>
        <taxon>Bacteria</taxon>
        <taxon>Pseudomonadati</taxon>
        <taxon>Pseudomonadota</taxon>
        <taxon>Alphaproteobacteria</taxon>
        <taxon>Hyphomicrobiales</taxon>
        <taxon>Rhizobiaceae</taxon>
        <taxon>Rhizobium/Agrobacterium group</taxon>
        <taxon>Rhizobium</taxon>
    </lineage>
</organism>
<evidence type="ECO:0000313" key="1">
    <source>
        <dbReference type="EMBL" id="OLP44739.1"/>
    </source>
</evidence>
<dbReference type="OrthoDB" id="7630456at2"/>
<protein>
    <recommendedName>
        <fullName evidence="3">DUF3168 domain-containing protein</fullName>
    </recommendedName>
</protein>
<dbReference type="Pfam" id="PF11367">
    <property type="entry name" value="Tail_completion_gp17"/>
    <property type="match status" value="1"/>
</dbReference>
<evidence type="ECO:0000313" key="2">
    <source>
        <dbReference type="Proteomes" id="UP000186894"/>
    </source>
</evidence>
<name>A0A1Q8ZRP8_9HYPH</name>
<accession>A0A1Q8ZRP8</accession>
<comment type="caution">
    <text evidence="1">The sequence shown here is derived from an EMBL/GenBank/DDBJ whole genome shotgun (WGS) entry which is preliminary data.</text>
</comment>
<proteinExistence type="predicted"/>
<dbReference type="Gene3D" id="3.30.2000.30">
    <property type="match status" value="1"/>
</dbReference>
<dbReference type="InterPro" id="IPR053745">
    <property type="entry name" value="Viral_Tail_Comp_sf"/>
</dbReference>
<dbReference type="InterPro" id="IPR021508">
    <property type="entry name" value="Gp17-like"/>
</dbReference>
<dbReference type="Proteomes" id="UP000186894">
    <property type="component" value="Unassembled WGS sequence"/>
</dbReference>
<gene>
    <name evidence="1" type="ORF">BJF95_09675</name>
</gene>
<reference evidence="1 2" key="1">
    <citation type="submission" date="2016-09" db="EMBL/GenBank/DDBJ databases">
        <title>Rhizobium oryziradicis sp. nov., isolated from the root of rice.</title>
        <authorList>
            <person name="Zhao J."/>
            <person name="Zhang X."/>
        </authorList>
    </citation>
    <scope>NUCLEOTIDE SEQUENCE [LARGE SCALE GENOMIC DNA]</scope>
    <source>
        <strain evidence="1 2">N19</strain>
    </source>
</reference>
<sequence length="136" mass="14971">MASADLELQGAIVSALKASDDVRAFIDQRIYDNPPHGAVLPYVTLGETQDLRTDMVGANAFTIFATLHAWSDYPGGFMEVKQVSNAVIECVHLAPLVLPSHRLVSIEHHNTRTFRDPDGVTSHAVIEFVAFVERQN</sequence>
<dbReference type="EMBL" id="MKIM01000027">
    <property type="protein sequence ID" value="OLP44739.1"/>
    <property type="molecule type" value="Genomic_DNA"/>
</dbReference>
<dbReference type="AlphaFoldDB" id="A0A1Q8ZRP8"/>
<dbReference type="RefSeq" id="WP_075640252.1">
    <property type="nucleotide sequence ID" value="NZ_MKIM01000027.1"/>
</dbReference>
<keyword evidence="2" id="KW-1185">Reference proteome</keyword>